<name>A0A7D3UX62_9VIRU</name>
<dbReference type="EMBL" id="MN729613">
    <property type="protein sequence ID" value="QKF95599.1"/>
    <property type="molecule type" value="Genomic_RNA"/>
</dbReference>
<evidence type="ECO:0000256" key="1">
    <source>
        <dbReference type="ARBA" id="ARBA00004328"/>
    </source>
</evidence>
<keyword evidence="2" id="KW-0167">Capsid protein</keyword>
<comment type="subcellular location">
    <subcellularLocation>
        <location evidence="1">Virion</location>
    </subcellularLocation>
</comment>
<feature type="region of interest" description="Disordered" evidence="4">
    <location>
        <begin position="665"/>
        <end position="685"/>
    </location>
</feature>
<dbReference type="Gene3D" id="2.60.120.20">
    <property type="match status" value="3"/>
</dbReference>
<dbReference type="Pfam" id="PF08762">
    <property type="entry name" value="CRPV_capsid"/>
    <property type="match status" value="1"/>
</dbReference>
<evidence type="ECO:0000259" key="6">
    <source>
        <dbReference type="Pfam" id="PF08762"/>
    </source>
</evidence>
<accession>A0A7D3UX62</accession>
<evidence type="ECO:0000259" key="5">
    <source>
        <dbReference type="Pfam" id="PF00073"/>
    </source>
</evidence>
<dbReference type="InterPro" id="IPR014872">
    <property type="entry name" value="Dicistrovirus_capsid-polyPr_C"/>
</dbReference>
<evidence type="ECO:0000256" key="2">
    <source>
        <dbReference type="ARBA" id="ARBA00022561"/>
    </source>
</evidence>
<protein>
    <recommendedName>
        <fullName evidence="8">Capsid protein</fullName>
    </recommendedName>
</protein>
<feature type="domain" description="Dicistrovirus capsid-polyprotein C-terminal" evidence="6">
    <location>
        <begin position="570"/>
        <end position="774"/>
    </location>
</feature>
<dbReference type="CDD" id="cd00205">
    <property type="entry name" value="rhv_like"/>
    <property type="match status" value="2"/>
</dbReference>
<organism evidence="7">
    <name type="scientific">Ginkgo biloba dicistrovirus</name>
    <dbReference type="NCBI Taxonomy" id="2739249"/>
    <lineage>
        <taxon>Viruses</taxon>
        <taxon>Riboviria</taxon>
        <taxon>Orthornavirae</taxon>
        <taxon>Pisuviricota</taxon>
        <taxon>Pisoniviricetes</taxon>
        <taxon>Picornavirales</taxon>
        <taxon>Dicistroviridae</taxon>
    </lineage>
</organism>
<evidence type="ECO:0000256" key="3">
    <source>
        <dbReference type="ARBA" id="ARBA00022844"/>
    </source>
</evidence>
<reference evidence="7" key="1">
    <citation type="submission" date="2019-11" db="EMBL/GenBank/DDBJ databases">
        <title>Viral genomes from plants on the riverside of the ancient canal in Zhenjiang city, China.</title>
        <authorList>
            <person name="Lu J."/>
            <person name="Yang X.S."/>
            <person name="Zhang W."/>
        </authorList>
    </citation>
    <scope>NUCLEOTIDE SEQUENCE</scope>
    <source>
        <strain evidence="7">Pt112-dic-11</strain>
    </source>
</reference>
<evidence type="ECO:0008006" key="8">
    <source>
        <dbReference type="Google" id="ProtNLM"/>
    </source>
</evidence>
<feature type="compositionally biased region" description="Polar residues" evidence="4">
    <location>
        <begin position="665"/>
        <end position="677"/>
    </location>
</feature>
<evidence type="ECO:0000313" key="7">
    <source>
        <dbReference type="EMBL" id="QKF95599.1"/>
    </source>
</evidence>
<feature type="domain" description="Picornavirus capsid" evidence="5">
    <location>
        <begin position="406"/>
        <end position="506"/>
    </location>
</feature>
<dbReference type="InterPro" id="IPR029053">
    <property type="entry name" value="Viral_coat"/>
</dbReference>
<dbReference type="Pfam" id="PF00073">
    <property type="entry name" value="Rhv"/>
    <property type="match status" value="1"/>
</dbReference>
<dbReference type="GO" id="GO:0019028">
    <property type="term" value="C:viral capsid"/>
    <property type="evidence" value="ECO:0007669"/>
    <property type="project" value="UniProtKB-KW"/>
</dbReference>
<keyword evidence="3" id="KW-0946">Virion</keyword>
<dbReference type="GO" id="GO:0005198">
    <property type="term" value="F:structural molecule activity"/>
    <property type="evidence" value="ECO:0007669"/>
    <property type="project" value="InterPro"/>
</dbReference>
<dbReference type="InterPro" id="IPR033703">
    <property type="entry name" value="Rhv-like"/>
</dbReference>
<evidence type="ECO:0000256" key="4">
    <source>
        <dbReference type="SAM" id="MobiDB-lite"/>
    </source>
</evidence>
<sequence length="794" mass="84805">MYNSLPVVDEYQDVKRFFERPRLISTGTLSASRGNLSYLEVSEPVSQYWPLAAVNRLNGVFGYRCSIKFTITVASTPFQQGLIAACFQYGAVNSSTINLARHNFTALSTNLPHARLNLADQTMCEITVPYISPFEFFELANGLTAGGDNAGRVYSFGVFSLNQILPYYALTSGAPVYKIYVSLHDMELFGAVPVATNAIIPQSGVKNVAKVDKVPKAMREEKEKKHLGGFISTTGKVVTGGALLGALGSAVLGRPETSAKCLESAAIAASVTKTAEAMGYSKPVSQEAPAVVMPTETSHEWHVDMPSNASVVGPFQSNEMVIDAGPSGTNVDEMDFDFVLGSYCQAFHGSINTADAGGTILYATNLCPTSFWFRSRSTGRPGGNLAMPVSATASTNCFLPTTLCYISQMFKYWRGSIKFRFTFAKTKFHAGRVIAAYVPASYDTVATGVLSNNVPAPEISSGLVQPFQYSTIFDLKDNSVFEFEVPYICARPFMSTLGTTGGVTLTVVDPLLVTGETSNEVAFLVEVCAGPDFQLADFVGSGLGPCSTTAGATSMVVYQSGLADEGVEVYTSGERFNSVKQLAMIPYSTLTTFPGSSSYITALPPFYYAPVISAAVPMPATTTAYAACATPNLMARMYAYCSGSTIYSAYTSITNGVSATIQQNTYDRANPTPGTSDTRNKTGAHKPKVIKTGYNATIIAKAPSYQKYSLIPCNSVSFNSNFAPGTAPINGSAFAPSAYRHELTNGNTTSGLLTLTYAAGDDARFVGYIGPPPCWLLQFVQTANLDSSAYGNWN</sequence>
<proteinExistence type="predicted"/>
<dbReference type="InterPro" id="IPR001676">
    <property type="entry name" value="Picornavirus_capsid"/>
</dbReference>
<dbReference type="SUPFAM" id="SSF88633">
    <property type="entry name" value="Positive stranded ssRNA viruses"/>
    <property type="match status" value="2"/>
</dbReference>